<proteinExistence type="predicted"/>
<keyword evidence="3" id="KW-1185">Reference proteome</keyword>
<dbReference type="AlphaFoldDB" id="A0AAE1LQV7"/>
<protein>
    <submittedName>
        <fullName evidence="2">Serine/threonine-protein kinase LATS1</fullName>
    </submittedName>
</protein>
<feature type="region of interest" description="Disordered" evidence="1">
    <location>
        <begin position="23"/>
        <end position="62"/>
    </location>
</feature>
<reference evidence="2" key="1">
    <citation type="submission" date="2021-07" db="EMBL/GenBank/DDBJ databases">
        <authorList>
            <person name="Catto M.A."/>
            <person name="Jacobson A."/>
            <person name="Kennedy G."/>
            <person name="Labadie P."/>
            <person name="Hunt B.G."/>
            <person name="Srinivasan R."/>
        </authorList>
    </citation>
    <scope>NUCLEOTIDE SEQUENCE</scope>
    <source>
        <strain evidence="2">PL_HMW_Pooled</strain>
        <tissue evidence="2">Head</tissue>
    </source>
</reference>
<organism evidence="2 3">
    <name type="scientific">Frankliniella fusca</name>
    <dbReference type="NCBI Taxonomy" id="407009"/>
    <lineage>
        <taxon>Eukaryota</taxon>
        <taxon>Metazoa</taxon>
        <taxon>Ecdysozoa</taxon>
        <taxon>Arthropoda</taxon>
        <taxon>Hexapoda</taxon>
        <taxon>Insecta</taxon>
        <taxon>Pterygota</taxon>
        <taxon>Neoptera</taxon>
        <taxon>Paraneoptera</taxon>
        <taxon>Thysanoptera</taxon>
        <taxon>Terebrantia</taxon>
        <taxon>Thripoidea</taxon>
        <taxon>Thripidae</taxon>
        <taxon>Frankliniella</taxon>
    </lineage>
</organism>
<evidence type="ECO:0000313" key="3">
    <source>
        <dbReference type="Proteomes" id="UP001219518"/>
    </source>
</evidence>
<gene>
    <name evidence="2" type="ORF">KUF71_017716</name>
</gene>
<accession>A0AAE1LQV7</accession>
<dbReference type="Proteomes" id="UP001219518">
    <property type="component" value="Unassembled WGS sequence"/>
</dbReference>
<evidence type="ECO:0000256" key="1">
    <source>
        <dbReference type="SAM" id="MobiDB-lite"/>
    </source>
</evidence>
<dbReference type="GO" id="GO:0016301">
    <property type="term" value="F:kinase activity"/>
    <property type="evidence" value="ECO:0007669"/>
    <property type="project" value="UniProtKB-KW"/>
</dbReference>
<sequence>MERPIVSQAALNPDGLIQAVIITDDDVEKDHDDDDGLDSEKEGNNRMAIRKGGKKESRKLSRISSTFTPESFPSGLVKECLKCWMDIDNFWLQLFLEHWDTRSANSTHKNLRG</sequence>
<keyword evidence="2" id="KW-0808">Transferase</keyword>
<evidence type="ECO:0000313" key="2">
    <source>
        <dbReference type="EMBL" id="KAK3929256.1"/>
    </source>
</evidence>
<comment type="caution">
    <text evidence="2">The sequence shown here is derived from an EMBL/GenBank/DDBJ whole genome shotgun (WGS) entry which is preliminary data.</text>
</comment>
<keyword evidence="2" id="KW-0418">Kinase</keyword>
<reference evidence="2" key="2">
    <citation type="journal article" date="2023" name="BMC Genomics">
        <title>Pest status, molecular evolution, and epigenetic factors derived from the genome assembly of Frankliniella fusca, a thysanopteran phytovirus vector.</title>
        <authorList>
            <person name="Catto M.A."/>
            <person name="Labadie P.E."/>
            <person name="Jacobson A.L."/>
            <person name="Kennedy G.G."/>
            <person name="Srinivasan R."/>
            <person name="Hunt B.G."/>
        </authorList>
    </citation>
    <scope>NUCLEOTIDE SEQUENCE</scope>
    <source>
        <strain evidence="2">PL_HMW_Pooled</strain>
    </source>
</reference>
<feature type="compositionally biased region" description="Acidic residues" evidence="1">
    <location>
        <begin position="23"/>
        <end position="37"/>
    </location>
</feature>
<name>A0AAE1LQV7_9NEOP</name>
<dbReference type="EMBL" id="JAHWGI010001390">
    <property type="protein sequence ID" value="KAK3929256.1"/>
    <property type="molecule type" value="Genomic_DNA"/>
</dbReference>